<feature type="non-terminal residue" evidence="3">
    <location>
        <position position="1"/>
    </location>
</feature>
<dbReference type="GO" id="GO:0071986">
    <property type="term" value="C:Ragulator complex"/>
    <property type="evidence" value="ECO:0007669"/>
    <property type="project" value="TreeGrafter"/>
</dbReference>
<dbReference type="GO" id="GO:0060090">
    <property type="term" value="F:molecular adaptor activity"/>
    <property type="evidence" value="ECO:0007669"/>
    <property type="project" value="TreeGrafter"/>
</dbReference>
<dbReference type="EMBL" id="KB739127">
    <property type="protein sequence ID" value="ENN82371.1"/>
    <property type="molecule type" value="Genomic_DNA"/>
</dbReference>
<dbReference type="GO" id="GO:0043410">
    <property type="term" value="P:positive regulation of MAPK cascade"/>
    <property type="evidence" value="ECO:0007669"/>
    <property type="project" value="TreeGrafter"/>
</dbReference>
<gene>
    <name evidence="3" type="ORF">YQE_01254</name>
</gene>
<evidence type="ECO:0000256" key="1">
    <source>
        <dbReference type="ARBA" id="ARBA00022707"/>
    </source>
</evidence>
<dbReference type="PANTHER" id="PTHR13401:SF2">
    <property type="entry name" value="RAGULATOR COMPLEX PROTEIN LAMTOR1"/>
    <property type="match status" value="1"/>
</dbReference>
<evidence type="ECO:0000313" key="3">
    <source>
        <dbReference type="EMBL" id="ENN82371.1"/>
    </source>
</evidence>
<feature type="non-terminal residue" evidence="3">
    <location>
        <position position="111"/>
    </location>
</feature>
<keyword evidence="1" id="KW-0519">Myristate</keyword>
<keyword evidence="2" id="KW-0449">Lipoprotein</keyword>
<dbReference type="GO" id="GO:0005085">
    <property type="term" value="F:guanyl-nucleotide exchange factor activity"/>
    <property type="evidence" value="ECO:0007669"/>
    <property type="project" value="TreeGrafter"/>
</dbReference>
<reference evidence="3" key="1">
    <citation type="journal article" date="2013" name="Genome Biol.">
        <title>Draft genome of the mountain pine beetle, Dendroctonus ponderosae Hopkins, a major forest pest.</title>
        <authorList>
            <person name="Keeling C.I."/>
            <person name="Yuen M.M."/>
            <person name="Liao N.Y."/>
            <person name="Docking T.R."/>
            <person name="Chan S.K."/>
            <person name="Taylor G.A."/>
            <person name="Palmquist D.L."/>
            <person name="Jackman S.D."/>
            <person name="Nguyen A."/>
            <person name="Li M."/>
            <person name="Henderson H."/>
            <person name="Janes J.K."/>
            <person name="Zhao Y."/>
            <person name="Pandoh P."/>
            <person name="Moore R."/>
            <person name="Sperling F.A."/>
            <person name="Huber D.P."/>
            <person name="Birol I."/>
            <person name="Jones S.J."/>
            <person name="Bohlmann J."/>
        </authorList>
    </citation>
    <scope>NUCLEOTIDE SEQUENCE</scope>
</reference>
<dbReference type="GO" id="GO:0071230">
    <property type="term" value="P:cellular response to amino acid stimulus"/>
    <property type="evidence" value="ECO:0007669"/>
    <property type="project" value="TreeGrafter"/>
</dbReference>
<organism evidence="3">
    <name type="scientific">Dendroctonus ponderosae</name>
    <name type="common">Mountain pine beetle</name>
    <dbReference type="NCBI Taxonomy" id="77166"/>
    <lineage>
        <taxon>Eukaryota</taxon>
        <taxon>Metazoa</taxon>
        <taxon>Ecdysozoa</taxon>
        <taxon>Arthropoda</taxon>
        <taxon>Hexapoda</taxon>
        <taxon>Insecta</taxon>
        <taxon>Pterygota</taxon>
        <taxon>Neoptera</taxon>
        <taxon>Endopterygota</taxon>
        <taxon>Coleoptera</taxon>
        <taxon>Polyphaga</taxon>
        <taxon>Cucujiformia</taxon>
        <taxon>Curculionidae</taxon>
        <taxon>Scolytinae</taxon>
        <taxon>Dendroctonus</taxon>
    </lineage>
</organism>
<dbReference type="AlphaFoldDB" id="N6UNR6"/>
<dbReference type="GO" id="GO:0001919">
    <property type="term" value="P:regulation of receptor recycling"/>
    <property type="evidence" value="ECO:0007669"/>
    <property type="project" value="TreeGrafter"/>
</dbReference>
<proteinExistence type="predicted"/>
<protein>
    <submittedName>
        <fullName evidence="3">Uncharacterized protein</fullName>
    </submittedName>
</protein>
<dbReference type="GO" id="GO:0005765">
    <property type="term" value="C:lysosomal membrane"/>
    <property type="evidence" value="ECO:0007669"/>
    <property type="project" value="TreeGrafter"/>
</dbReference>
<dbReference type="OrthoDB" id="5562028at2759"/>
<name>N6UNR6_DENPD</name>
<dbReference type="HOGENOM" id="CLU_136283_0_0_1"/>
<dbReference type="OMA" id="ANSPWHF"/>
<sequence length="111" mass="11989">NVIDVAALDSHNLQQHDYLDRVKSYNVKVQQVLTANKASLAPKLKTCILQDVPQPDKVLGADLLSLDDSELVSVSLKPASLMISSSVTAALNAINDIKVDHKEDLVVPFGL</sequence>
<evidence type="ECO:0000256" key="2">
    <source>
        <dbReference type="ARBA" id="ARBA00023288"/>
    </source>
</evidence>
<accession>N6UNR6</accession>
<dbReference type="PANTHER" id="PTHR13401">
    <property type="entry name" value="RAGULATOR COMPLEX PROTEIN LAMTOR1"/>
    <property type="match status" value="1"/>
</dbReference>